<evidence type="ECO:0000256" key="1">
    <source>
        <dbReference type="ARBA" id="ARBA00022485"/>
    </source>
</evidence>
<dbReference type="STRING" id="224999.GCA_001485475_00021"/>
<protein>
    <submittedName>
        <fullName evidence="8">Pyruvate formate lyase activating enzyme</fullName>
    </submittedName>
</protein>
<dbReference type="Pfam" id="PF04055">
    <property type="entry name" value="Radical_SAM"/>
    <property type="match status" value="1"/>
</dbReference>
<feature type="binding site" evidence="6">
    <location>
        <position position="86"/>
    </location>
    <ligand>
        <name>[4Fe-4S] cluster</name>
        <dbReference type="ChEBI" id="CHEBI:49883"/>
        <note>4Fe-4S-S-AdoMet</note>
    </ligand>
</feature>
<keyword evidence="8" id="KW-0670">Pyruvate</keyword>
<dbReference type="InterPro" id="IPR058240">
    <property type="entry name" value="rSAM_sf"/>
</dbReference>
<keyword evidence="9" id="KW-1185">Reference proteome</keyword>
<dbReference type="Proteomes" id="UP000062160">
    <property type="component" value="Unassembled WGS sequence"/>
</dbReference>
<evidence type="ECO:0000313" key="8">
    <source>
        <dbReference type="EMBL" id="GAQ24038.1"/>
    </source>
</evidence>
<dbReference type="PROSITE" id="PS51918">
    <property type="entry name" value="RADICAL_SAM"/>
    <property type="match status" value="1"/>
</dbReference>
<dbReference type="EMBL" id="DF976995">
    <property type="protein sequence ID" value="GAQ24038.1"/>
    <property type="molecule type" value="Genomic_DNA"/>
</dbReference>
<dbReference type="GO" id="GO:0046872">
    <property type="term" value="F:metal ion binding"/>
    <property type="evidence" value="ECO:0007669"/>
    <property type="project" value="UniProtKB-KW"/>
</dbReference>
<keyword evidence="2 6" id="KW-0949">S-adenosyl-L-methionine</keyword>
<dbReference type="PANTHER" id="PTHR30352">
    <property type="entry name" value="PYRUVATE FORMATE-LYASE-ACTIVATING ENZYME"/>
    <property type="match status" value="1"/>
</dbReference>
<evidence type="ECO:0000259" key="7">
    <source>
        <dbReference type="PROSITE" id="PS51918"/>
    </source>
</evidence>
<evidence type="ECO:0000256" key="5">
    <source>
        <dbReference type="ARBA" id="ARBA00023014"/>
    </source>
</evidence>
<dbReference type="OrthoDB" id="9778883at2"/>
<reference evidence="8" key="1">
    <citation type="journal article" date="2016" name="Genome Announc.">
        <title>Draft Genome Sequence of the Syntrophic Lactate-Degrading Bacterium Tepidanaerobacter syntrophicus JLT.</title>
        <authorList>
            <person name="Matsuura N."/>
            <person name="Ohashi A."/>
            <person name="Tourlousse D.M."/>
            <person name="Sekiguchi Y."/>
        </authorList>
    </citation>
    <scope>NUCLEOTIDE SEQUENCE [LARGE SCALE GENOMIC DNA]</scope>
    <source>
        <strain evidence="8">JL</strain>
    </source>
</reference>
<dbReference type="InterPro" id="IPR007197">
    <property type="entry name" value="rSAM"/>
</dbReference>
<evidence type="ECO:0000256" key="2">
    <source>
        <dbReference type="ARBA" id="ARBA00022691"/>
    </source>
</evidence>
<dbReference type="PIRSF" id="PIRSF004869">
    <property type="entry name" value="PflX_prd"/>
    <property type="match status" value="1"/>
</dbReference>
<gene>
    <name evidence="8" type="ORF">TSYNT_122</name>
</gene>
<dbReference type="NCBIfam" id="TIGR04337">
    <property type="entry name" value="AmmeMemoSam_rS"/>
    <property type="match status" value="1"/>
</dbReference>
<name>A0A0U9HC53_9FIRM</name>
<dbReference type="AlphaFoldDB" id="A0A0U9HC53"/>
<dbReference type="GO" id="GO:0051539">
    <property type="term" value="F:4 iron, 4 sulfur cluster binding"/>
    <property type="evidence" value="ECO:0007669"/>
    <property type="project" value="UniProtKB-KW"/>
</dbReference>
<evidence type="ECO:0000256" key="6">
    <source>
        <dbReference type="PIRSR" id="PIRSR004869-50"/>
    </source>
</evidence>
<keyword evidence="1" id="KW-0004">4Fe-4S</keyword>
<keyword evidence="3 6" id="KW-0479">Metal-binding</keyword>
<feature type="binding site" evidence="6">
    <location>
        <position position="82"/>
    </location>
    <ligand>
        <name>[4Fe-4S] cluster</name>
        <dbReference type="ChEBI" id="CHEBI:49883"/>
        <note>4Fe-4S-S-AdoMet</note>
    </ligand>
</feature>
<keyword evidence="5 6" id="KW-0411">Iron-sulfur</keyword>
<keyword evidence="4 6" id="KW-0408">Iron</keyword>
<dbReference type="InterPro" id="IPR006638">
    <property type="entry name" value="Elp3/MiaA/NifB-like_rSAM"/>
</dbReference>
<proteinExistence type="predicted"/>
<dbReference type="PANTHER" id="PTHR30352:SF5">
    <property type="entry name" value="PYRUVATE FORMATE-LYASE 1-ACTIVATING ENZYME"/>
    <property type="match status" value="1"/>
</dbReference>
<accession>A0A0U9HC53</accession>
<comment type="cofactor">
    <cofactor evidence="6">
        <name>[4Fe-4S] cluster</name>
        <dbReference type="ChEBI" id="CHEBI:49883"/>
    </cofactor>
    <text evidence="6">Binds 1 [4Fe-4S] cluster. The cluster is coordinated with 3 cysteines and an exchangeable S-adenosyl-L-methionine.</text>
</comment>
<evidence type="ECO:0000256" key="3">
    <source>
        <dbReference type="ARBA" id="ARBA00022723"/>
    </source>
</evidence>
<dbReference type="RefSeq" id="WP_059031273.1">
    <property type="nucleotide sequence ID" value="NZ_BSDN01000006.1"/>
</dbReference>
<dbReference type="GO" id="GO:0016829">
    <property type="term" value="F:lyase activity"/>
    <property type="evidence" value="ECO:0007669"/>
    <property type="project" value="UniProtKB-KW"/>
</dbReference>
<dbReference type="InterPro" id="IPR034457">
    <property type="entry name" value="Organic_radical-activating"/>
</dbReference>
<dbReference type="InterPro" id="IPR027596">
    <property type="entry name" value="AmmeMemoSam_rS"/>
</dbReference>
<dbReference type="CDD" id="cd01335">
    <property type="entry name" value="Radical_SAM"/>
    <property type="match status" value="1"/>
</dbReference>
<feature type="domain" description="Radical SAM core" evidence="7">
    <location>
        <begin position="67"/>
        <end position="282"/>
    </location>
</feature>
<organism evidence="8">
    <name type="scientific">Tepidanaerobacter syntrophicus</name>
    <dbReference type="NCBI Taxonomy" id="224999"/>
    <lineage>
        <taxon>Bacteria</taxon>
        <taxon>Bacillati</taxon>
        <taxon>Bacillota</taxon>
        <taxon>Clostridia</taxon>
        <taxon>Thermosediminibacterales</taxon>
        <taxon>Tepidanaerobacteraceae</taxon>
        <taxon>Tepidanaerobacter</taxon>
    </lineage>
</organism>
<dbReference type="InterPro" id="IPR016431">
    <property type="entry name" value="Pyrv-formate_lyase-activ_prd"/>
</dbReference>
<evidence type="ECO:0000256" key="4">
    <source>
        <dbReference type="ARBA" id="ARBA00023004"/>
    </source>
</evidence>
<dbReference type="SFLD" id="SFLDS00029">
    <property type="entry name" value="Radical_SAM"/>
    <property type="match status" value="1"/>
</dbReference>
<sequence length="328" mass="37366">MKEAMYYRKNVDGSVECVLCPHHCIISEGHTGICRVRRNIGGILYSENYAQVSSWGMDPVEKKPLYHFYPGNVIFSVGSIGCNFKCKFCQNWQIAQSTDVPTQEVNPEDLVAIAKGQRKNIGIAYTYNEPTIWYEYVLECAKLAHEEGLKNVLVTNGFIEKEPLNQILPFVDAMNIDLKAFHEDFYKKLSSGRLAPVMETIEISQKKCHVELTTLIIPGMNDSAEEIEALAKWVSSLRKDIPIHFTRYFPCYKLDIPATPFETIKKAREIALKYLDYVYTGNMTDETGSNTYCPSCGKMVIQRTGYFVQIEMEDSKCPNCGRDILVIR</sequence>
<dbReference type="SMART" id="SM00729">
    <property type="entry name" value="Elp3"/>
    <property type="match status" value="1"/>
</dbReference>
<keyword evidence="8" id="KW-0456">Lyase</keyword>
<evidence type="ECO:0000313" key="9">
    <source>
        <dbReference type="Proteomes" id="UP000062160"/>
    </source>
</evidence>
<dbReference type="SFLD" id="SFLDG01101">
    <property type="entry name" value="Uncharacterised_Radical_SAM_Su"/>
    <property type="match status" value="1"/>
</dbReference>
<dbReference type="Gene3D" id="3.20.20.70">
    <property type="entry name" value="Aldolase class I"/>
    <property type="match status" value="1"/>
</dbReference>
<feature type="binding site" evidence="6">
    <location>
        <position position="89"/>
    </location>
    <ligand>
        <name>[4Fe-4S] cluster</name>
        <dbReference type="ChEBI" id="CHEBI:49883"/>
        <note>4Fe-4S-S-AdoMet</note>
    </ligand>
</feature>
<dbReference type="InterPro" id="IPR013785">
    <property type="entry name" value="Aldolase_TIM"/>
</dbReference>
<dbReference type="SUPFAM" id="SSF102114">
    <property type="entry name" value="Radical SAM enzymes"/>
    <property type="match status" value="1"/>
</dbReference>